<protein>
    <submittedName>
        <fullName evidence="2">Uncharacterized protein</fullName>
    </submittedName>
</protein>
<dbReference type="RefSeq" id="WP_013885969.1">
    <property type="nucleotide sequence ID" value="NC_015672.1"/>
</dbReference>
<feature type="transmembrane region" description="Helical" evidence="1">
    <location>
        <begin position="230"/>
        <end position="253"/>
    </location>
</feature>
<dbReference type="KEGG" id="fsi:Flexsi_0803"/>
<feature type="transmembrane region" description="Helical" evidence="1">
    <location>
        <begin position="120"/>
        <end position="139"/>
    </location>
</feature>
<evidence type="ECO:0000313" key="2">
    <source>
        <dbReference type="EMBL" id="AEI14473.1"/>
    </source>
</evidence>
<name>F8E4I7_FLESM</name>
<evidence type="ECO:0000313" key="3">
    <source>
        <dbReference type="Proteomes" id="UP000006621"/>
    </source>
</evidence>
<evidence type="ECO:0000256" key="1">
    <source>
        <dbReference type="SAM" id="Phobius"/>
    </source>
</evidence>
<proteinExistence type="predicted"/>
<dbReference type="OrthoDB" id="5293851at2"/>
<feature type="transmembrane region" description="Helical" evidence="1">
    <location>
        <begin position="151"/>
        <end position="172"/>
    </location>
</feature>
<accession>F8E4I7</accession>
<gene>
    <name evidence="2" type="ordered locus">Flexsi_0803</name>
</gene>
<organism evidence="2 3">
    <name type="scientific">Flexistipes sinusarabici (strain ATCC 49648 / DSM 4947 / MAS 10)</name>
    <dbReference type="NCBI Taxonomy" id="717231"/>
    <lineage>
        <taxon>Bacteria</taxon>
        <taxon>Pseudomonadati</taxon>
        <taxon>Deferribacterota</taxon>
        <taxon>Deferribacteres</taxon>
        <taxon>Deferribacterales</taxon>
        <taxon>Flexistipitaceae</taxon>
        <taxon>Flexistipes</taxon>
    </lineage>
</organism>
<dbReference type="Proteomes" id="UP000006621">
    <property type="component" value="Chromosome"/>
</dbReference>
<sequence length="280" mass="32001">MIGKIILSVLLAVLLFLSVFAITKPEIKKTIFLDRVTTEYLDANMERTAVAFAVSRGVNALVSFLQDADLEMGVGLSAQFSPGEFLDPLNDMVERFSWLMLLCFTVIGVEKILFEIFQSIGFFLLAFSSLFFLLCIWWKKVFNYSNIFLKFAFLGLILICWIPAQAAIGDLLHKNYLKPGYEQAQTFLKQHDSKNEIESSGWFSDMKSMLSVKERVENLKNAAEEYYDKIMDLIVIFTLESIILPLVTFYAGLKIFSITFGRNTKINDFANQITQRFSNN</sequence>
<reference evidence="2 3" key="1">
    <citation type="journal article" date="2011" name="Stand. Genomic Sci.">
        <title>Genome sequence of the moderately thermophilic halophile Flexistipes sinusarabici strain (MAS10).</title>
        <authorList>
            <person name="Lapidus A."/>
            <person name="Chertkov O."/>
            <person name="Nolan M."/>
            <person name="Lucas S."/>
            <person name="Hammon N."/>
            <person name="Deshpande S."/>
            <person name="Cheng J.F."/>
            <person name="Tapia R."/>
            <person name="Han C."/>
            <person name="Goodwin L."/>
            <person name="Pitluck S."/>
            <person name="Liolios K."/>
            <person name="Pagani I."/>
            <person name="Ivanova N."/>
            <person name="Huntemann M."/>
            <person name="Mavromatis K."/>
            <person name="Mikhailova N."/>
            <person name="Pati A."/>
            <person name="Chen A."/>
            <person name="Palaniappan K."/>
            <person name="Land M."/>
            <person name="Hauser L."/>
            <person name="Brambilla E.M."/>
            <person name="Rohde M."/>
            <person name="Abt B."/>
            <person name="Spring S."/>
            <person name="Goker M."/>
            <person name="Bristow J."/>
            <person name="Eisen J.A."/>
            <person name="Markowitz V."/>
            <person name="Hugenholtz P."/>
            <person name="Kyrpides N.C."/>
            <person name="Klenk H.P."/>
            <person name="Woyke T."/>
        </authorList>
    </citation>
    <scope>NUCLEOTIDE SEQUENCE [LARGE SCALE GENOMIC DNA]</scope>
    <source>
        <strain evidence="3">DSM 4947 / MAS 10</strain>
    </source>
</reference>
<dbReference type="eggNOG" id="ENOG5032TYF">
    <property type="taxonomic scope" value="Bacteria"/>
</dbReference>
<reference evidence="3" key="2">
    <citation type="submission" date="2011-06" db="EMBL/GenBank/DDBJ databases">
        <title>The complete genome of Flexistipes sinusarabici DSM 4947.</title>
        <authorList>
            <person name="Lucas S."/>
            <person name="Han J."/>
            <person name="Lapidus A."/>
            <person name="Bruce D."/>
            <person name="Goodwin L."/>
            <person name="Pitluck S."/>
            <person name="Peters L."/>
            <person name="Kyrpides N."/>
            <person name="Mavromatis K."/>
            <person name="Ivanova N."/>
            <person name="Mikhailova N."/>
            <person name="Chertkov O."/>
            <person name="Detter J.C."/>
            <person name="Tapia R."/>
            <person name="Han C."/>
            <person name="Land M."/>
            <person name="Hauser L."/>
            <person name="Markowitz V."/>
            <person name="Cheng J.-F."/>
            <person name="Hugenholtz P."/>
            <person name="Woyke T."/>
            <person name="Wu D."/>
            <person name="Spring S."/>
            <person name="Schroeder M."/>
            <person name="Brambilla E."/>
            <person name="Klenk H.-P."/>
            <person name="Eisen J.A."/>
        </authorList>
    </citation>
    <scope>NUCLEOTIDE SEQUENCE [LARGE SCALE GENOMIC DNA]</scope>
    <source>
        <strain evidence="3">DSM 4947 / MAS 10</strain>
    </source>
</reference>
<keyword evidence="1" id="KW-0812">Transmembrane</keyword>
<keyword evidence="3" id="KW-1185">Reference proteome</keyword>
<dbReference type="AlphaFoldDB" id="F8E4I7"/>
<keyword evidence="1" id="KW-1133">Transmembrane helix</keyword>
<dbReference type="HOGENOM" id="CLU_059178_0_0_0"/>
<keyword evidence="1" id="KW-0472">Membrane</keyword>
<dbReference type="EMBL" id="CP002858">
    <property type="protein sequence ID" value="AEI14473.1"/>
    <property type="molecule type" value="Genomic_DNA"/>
</dbReference>